<proteinExistence type="predicted"/>
<feature type="transmembrane region" description="Helical" evidence="1">
    <location>
        <begin position="85"/>
        <end position="103"/>
    </location>
</feature>
<organism evidence="2 3">
    <name type="scientific">Microbacterium foliorum</name>
    <dbReference type="NCBI Taxonomy" id="104336"/>
    <lineage>
        <taxon>Bacteria</taxon>
        <taxon>Bacillati</taxon>
        <taxon>Actinomycetota</taxon>
        <taxon>Actinomycetes</taxon>
        <taxon>Micrococcales</taxon>
        <taxon>Microbacteriaceae</taxon>
        <taxon>Microbacterium</taxon>
    </lineage>
</organism>
<dbReference type="PANTHER" id="PTHR37314:SF5">
    <property type="entry name" value="SLR0142 PROTEIN"/>
    <property type="match status" value="1"/>
</dbReference>
<dbReference type="RefSeq" id="WP_309687650.1">
    <property type="nucleotide sequence ID" value="NZ_JAVIZQ010000001.1"/>
</dbReference>
<keyword evidence="1" id="KW-0812">Transmembrane</keyword>
<keyword evidence="3" id="KW-1185">Reference proteome</keyword>
<evidence type="ECO:0000313" key="3">
    <source>
        <dbReference type="Proteomes" id="UP001249291"/>
    </source>
</evidence>
<keyword evidence="1" id="KW-0472">Membrane</keyword>
<name>A0ABU1HM92_9MICO</name>
<keyword evidence="1" id="KW-1133">Transmembrane helix</keyword>
<evidence type="ECO:0000256" key="1">
    <source>
        <dbReference type="SAM" id="Phobius"/>
    </source>
</evidence>
<dbReference type="Proteomes" id="UP001249291">
    <property type="component" value="Unassembled WGS sequence"/>
</dbReference>
<accession>A0ABU1HM92</accession>
<feature type="transmembrane region" description="Helical" evidence="1">
    <location>
        <begin position="53"/>
        <end position="73"/>
    </location>
</feature>
<dbReference type="InterPro" id="IPR010699">
    <property type="entry name" value="DUF1275"/>
</dbReference>
<feature type="transmembrane region" description="Helical" evidence="1">
    <location>
        <begin position="115"/>
        <end position="134"/>
    </location>
</feature>
<protein>
    <submittedName>
        <fullName evidence="2">Uncharacterized membrane protein YoaK (UPF0700 family)</fullName>
    </submittedName>
</protein>
<feature type="transmembrane region" description="Helical" evidence="1">
    <location>
        <begin position="179"/>
        <end position="196"/>
    </location>
</feature>
<dbReference type="EMBL" id="JAVIZQ010000001">
    <property type="protein sequence ID" value="MDR6141151.1"/>
    <property type="molecule type" value="Genomic_DNA"/>
</dbReference>
<evidence type="ECO:0000313" key="2">
    <source>
        <dbReference type="EMBL" id="MDR6141151.1"/>
    </source>
</evidence>
<gene>
    <name evidence="2" type="ORF">QE375_000705</name>
</gene>
<dbReference type="PANTHER" id="PTHR37314">
    <property type="entry name" value="SLR0142 PROTEIN"/>
    <property type="match status" value="1"/>
</dbReference>
<dbReference type="Pfam" id="PF06912">
    <property type="entry name" value="DUF1275"/>
    <property type="match status" value="1"/>
</dbReference>
<comment type="caution">
    <text evidence="2">The sequence shown here is derived from an EMBL/GenBank/DDBJ whole genome shotgun (WGS) entry which is preliminary data.</text>
</comment>
<reference evidence="2 3" key="1">
    <citation type="submission" date="2023-08" db="EMBL/GenBank/DDBJ databases">
        <title>Functional and genomic diversity of the sorghum phyllosphere microbiome.</title>
        <authorList>
            <person name="Shade A."/>
        </authorList>
    </citation>
    <scope>NUCLEOTIDE SEQUENCE [LARGE SCALE GENOMIC DNA]</scope>
    <source>
        <strain evidence="2 3">SORGH_AS_0445</strain>
    </source>
</reference>
<feature type="transmembrane region" description="Helical" evidence="1">
    <location>
        <begin position="20"/>
        <end position="41"/>
    </location>
</feature>
<sequence>MNRQISVPAALAIIAGVTDVTSWLLLGGFFSAHVTGNLVVIAADVVRGSSPDLASTLAVPVFLVATVVATLVARRIGAHVPATNRLLLGVQAAFLIAAAVLSFTAQASAHPKSGIAVFIGMLAVCAMAAQNAYLHLVPDRALSTAVMTGNLVAGTISVTDIARSRGRDQQARQRWTQTWPLLAGFIGGCLVGAAGATLFGDHAAVLPALLALALFLTTIRPGSFDVPNPGHPDV</sequence>